<feature type="transmembrane region" description="Helical" evidence="7">
    <location>
        <begin position="248"/>
        <end position="268"/>
    </location>
</feature>
<comment type="similarity">
    <text evidence="2">Belongs to the peptidase A24 family.</text>
</comment>
<evidence type="ECO:0000256" key="5">
    <source>
        <dbReference type="ARBA" id="ARBA00022989"/>
    </source>
</evidence>
<feature type="transmembrane region" description="Helical" evidence="7">
    <location>
        <begin position="153"/>
        <end position="171"/>
    </location>
</feature>
<keyword evidence="4 7" id="KW-0812">Transmembrane</keyword>
<dbReference type="InterPro" id="IPR000045">
    <property type="entry name" value="Prepilin_IV_endopep_pep"/>
</dbReference>
<dbReference type="InterPro" id="IPR050882">
    <property type="entry name" value="Prepilin_peptidase/N-MTase"/>
</dbReference>
<feature type="transmembrane region" description="Helical" evidence="7">
    <location>
        <begin position="122"/>
        <end position="141"/>
    </location>
</feature>
<dbReference type="Proteomes" id="UP001580391">
    <property type="component" value="Unassembled WGS sequence"/>
</dbReference>
<sequence>MTEFYSEFPGLVFVLWIGGFFIASAFGSFYSTMAYRILRFYYGRERKIGSGLFRFRKILLEPSSCESCGKKLSPSELVPIFGYWISGKKCENCGSSISPLYSLTEAGFGFLFVISFYLSSNFYASLVFVIFCGHLLIAGTTDARKFSLDYENLPFILFFGGLLNYLLFGSLPEKSDWIVFACFLAIFFIVHFVFPSGMGFADAIFAPSFAFLCGHPWWIFFINAAYALAVSVTVVTRKKGQSLRGVPIPMGVYFSIALALTFLVKMASNSGLLPSLFPSIL</sequence>
<keyword evidence="10" id="KW-0378">Hydrolase</keyword>
<evidence type="ECO:0000313" key="11">
    <source>
        <dbReference type="Proteomes" id="UP001580391"/>
    </source>
</evidence>
<organism evidence="10 11">
    <name type="scientific">Leptospira wolffii</name>
    <dbReference type="NCBI Taxonomy" id="409998"/>
    <lineage>
        <taxon>Bacteria</taxon>
        <taxon>Pseudomonadati</taxon>
        <taxon>Spirochaetota</taxon>
        <taxon>Spirochaetia</taxon>
        <taxon>Leptospirales</taxon>
        <taxon>Leptospiraceae</taxon>
        <taxon>Leptospira</taxon>
    </lineage>
</organism>
<dbReference type="GO" id="GO:0016787">
    <property type="term" value="F:hydrolase activity"/>
    <property type="evidence" value="ECO:0007669"/>
    <property type="project" value="UniProtKB-KW"/>
</dbReference>
<evidence type="ECO:0000259" key="9">
    <source>
        <dbReference type="Pfam" id="PF06750"/>
    </source>
</evidence>
<evidence type="ECO:0000313" key="10">
    <source>
        <dbReference type="EMBL" id="MFB5736178.1"/>
    </source>
</evidence>
<feature type="transmembrane region" description="Helical" evidence="7">
    <location>
        <begin position="12"/>
        <end position="38"/>
    </location>
</feature>
<dbReference type="PANTHER" id="PTHR30487:SF0">
    <property type="entry name" value="PREPILIN LEADER PEPTIDASE_N-METHYLTRANSFERASE-RELATED"/>
    <property type="match status" value="1"/>
</dbReference>
<accession>A0ABV5BLK6</accession>
<keyword evidence="11" id="KW-1185">Reference proteome</keyword>
<comment type="caution">
    <text evidence="10">The sequence shown here is derived from an EMBL/GenBank/DDBJ whole genome shotgun (WGS) entry which is preliminary data.</text>
</comment>
<protein>
    <submittedName>
        <fullName evidence="10">Prepilin peptidase</fullName>
        <ecNumber evidence="10">3.4.23.-</ecNumber>
    </submittedName>
</protein>
<feature type="transmembrane region" description="Helical" evidence="7">
    <location>
        <begin position="217"/>
        <end position="236"/>
    </location>
</feature>
<dbReference type="Pfam" id="PF06750">
    <property type="entry name" value="A24_N_bact"/>
    <property type="match status" value="1"/>
</dbReference>
<evidence type="ECO:0000256" key="1">
    <source>
        <dbReference type="ARBA" id="ARBA00004651"/>
    </source>
</evidence>
<dbReference type="EMBL" id="JBHILJ010000002">
    <property type="protein sequence ID" value="MFB5736178.1"/>
    <property type="molecule type" value="Genomic_DNA"/>
</dbReference>
<proteinExistence type="inferred from homology"/>
<keyword evidence="6 7" id="KW-0472">Membrane</keyword>
<evidence type="ECO:0000256" key="4">
    <source>
        <dbReference type="ARBA" id="ARBA00022692"/>
    </source>
</evidence>
<feature type="domain" description="Prepilin peptidase A24 N-terminal" evidence="9">
    <location>
        <begin position="23"/>
        <end position="117"/>
    </location>
</feature>
<reference evidence="10 11" key="1">
    <citation type="submission" date="2024-09" db="EMBL/GenBank/DDBJ databases">
        <title>Taxonomic and Genotyping Characterization of Leptospira Strains isolated from Multiple Sources in Colombia highlights the importance of intermediate species.</title>
        <authorList>
            <person name="Torres Higuera L."/>
            <person name="Rojas Tapias D."/>
            <person name="Jimenez Velasquez S."/>
            <person name="Renjifo Ibanez C."/>
        </authorList>
    </citation>
    <scope>NUCLEOTIDE SEQUENCE [LARGE SCALE GENOMIC DNA]</scope>
    <source>
        <strain evidence="10 11">Lep080</strain>
    </source>
</reference>
<dbReference type="PANTHER" id="PTHR30487">
    <property type="entry name" value="TYPE 4 PREPILIN-LIKE PROTEINS LEADER PEPTIDE-PROCESSING ENZYME"/>
    <property type="match status" value="1"/>
</dbReference>
<keyword evidence="5 7" id="KW-1133">Transmembrane helix</keyword>
<evidence type="ECO:0000259" key="8">
    <source>
        <dbReference type="Pfam" id="PF01478"/>
    </source>
</evidence>
<evidence type="ECO:0000256" key="7">
    <source>
        <dbReference type="SAM" id="Phobius"/>
    </source>
</evidence>
<dbReference type="RefSeq" id="WP_016543789.1">
    <property type="nucleotide sequence ID" value="NZ_JBHILI010000002.1"/>
</dbReference>
<dbReference type="EC" id="3.4.23.-" evidence="10"/>
<feature type="domain" description="Prepilin type IV endopeptidase peptidase" evidence="8">
    <location>
        <begin position="130"/>
        <end position="232"/>
    </location>
</feature>
<keyword evidence="3" id="KW-1003">Cell membrane</keyword>
<evidence type="ECO:0000256" key="3">
    <source>
        <dbReference type="ARBA" id="ARBA00022475"/>
    </source>
</evidence>
<evidence type="ECO:0000256" key="6">
    <source>
        <dbReference type="ARBA" id="ARBA00023136"/>
    </source>
</evidence>
<comment type="subcellular location">
    <subcellularLocation>
        <location evidence="1">Cell membrane</location>
        <topology evidence="1">Multi-pass membrane protein</topology>
    </subcellularLocation>
</comment>
<evidence type="ECO:0000256" key="2">
    <source>
        <dbReference type="ARBA" id="ARBA00005801"/>
    </source>
</evidence>
<dbReference type="InterPro" id="IPR010627">
    <property type="entry name" value="Prepilin_pept_A24_N"/>
</dbReference>
<gene>
    <name evidence="10" type="ORF">ACE5IX_06655</name>
</gene>
<dbReference type="Pfam" id="PF01478">
    <property type="entry name" value="Peptidase_A24"/>
    <property type="match status" value="1"/>
</dbReference>
<name>A0ABV5BLK6_9LEPT</name>
<feature type="transmembrane region" description="Helical" evidence="7">
    <location>
        <begin position="178"/>
        <end position="197"/>
    </location>
</feature>